<gene>
    <name evidence="1" type="ORF">K7432_013018</name>
</gene>
<dbReference type="InterPro" id="IPR036380">
    <property type="entry name" value="Isochorismatase-like_sf"/>
</dbReference>
<evidence type="ECO:0000313" key="2">
    <source>
        <dbReference type="Proteomes" id="UP001479436"/>
    </source>
</evidence>
<dbReference type="EMBL" id="JASJQH010008086">
    <property type="protein sequence ID" value="KAK9695339.1"/>
    <property type="molecule type" value="Genomic_DNA"/>
</dbReference>
<dbReference type="PANTHER" id="PTHR43559">
    <property type="entry name" value="HYDROLASE YCAC-RELATED"/>
    <property type="match status" value="1"/>
</dbReference>
<sequence length="146" mass="15898">MIPPEKETEKTVHRRELKKIHDTRMVFPRAITSIAGCGGAGIGNDNGKSNGASAYDCSNSGANDDGEINAWDDPQIFQAIQTTGRKQIVMTDIVTLNVRASYEVFAVLDASATFSRRVRNFALAQMVQTGVQPMSFFSVVTELARA</sequence>
<reference evidence="1 2" key="1">
    <citation type="submission" date="2023-04" db="EMBL/GenBank/DDBJ databases">
        <title>Genome of Basidiobolus ranarum AG-B5.</title>
        <authorList>
            <person name="Stajich J.E."/>
            <person name="Carter-House D."/>
            <person name="Gryganskyi A."/>
        </authorList>
    </citation>
    <scope>NUCLEOTIDE SEQUENCE [LARGE SCALE GENOMIC DNA]</scope>
    <source>
        <strain evidence="1 2">AG-B5</strain>
    </source>
</reference>
<protein>
    <submittedName>
        <fullName evidence="1">Uncharacterized protein</fullName>
    </submittedName>
</protein>
<organism evidence="1 2">
    <name type="scientific">Basidiobolus ranarum</name>
    <dbReference type="NCBI Taxonomy" id="34480"/>
    <lineage>
        <taxon>Eukaryota</taxon>
        <taxon>Fungi</taxon>
        <taxon>Fungi incertae sedis</taxon>
        <taxon>Zoopagomycota</taxon>
        <taxon>Entomophthoromycotina</taxon>
        <taxon>Basidiobolomycetes</taxon>
        <taxon>Basidiobolales</taxon>
        <taxon>Basidiobolaceae</taxon>
        <taxon>Basidiobolus</taxon>
    </lineage>
</organism>
<dbReference type="Gene3D" id="3.40.50.850">
    <property type="entry name" value="Isochorismatase-like"/>
    <property type="match status" value="1"/>
</dbReference>
<dbReference type="SUPFAM" id="SSF52499">
    <property type="entry name" value="Isochorismatase-like hydrolases"/>
    <property type="match status" value="1"/>
</dbReference>
<comment type="caution">
    <text evidence="1">The sequence shown here is derived from an EMBL/GenBank/DDBJ whole genome shotgun (WGS) entry which is preliminary data.</text>
</comment>
<dbReference type="InterPro" id="IPR053152">
    <property type="entry name" value="Hydrolase_YcaC-like"/>
</dbReference>
<dbReference type="Proteomes" id="UP001479436">
    <property type="component" value="Unassembled WGS sequence"/>
</dbReference>
<keyword evidence="2" id="KW-1185">Reference proteome</keyword>
<dbReference type="PANTHER" id="PTHR43559:SF3">
    <property type="entry name" value="HYDROLASE YCAC-RELATED"/>
    <property type="match status" value="1"/>
</dbReference>
<name>A0ABR2VSB5_9FUNG</name>
<evidence type="ECO:0000313" key="1">
    <source>
        <dbReference type="EMBL" id="KAK9695339.1"/>
    </source>
</evidence>
<proteinExistence type="predicted"/>
<accession>A0ABR2VSB5</accession>